<evidence type="ECO:0000256" key="1">
    <source>
        <dbReference type="ARBA" id="ARBA00023015"/>
    </source>
</evidence>
<feature type="DNA-binding region" description="H-T-H motif" evidence="4">
    <location>
        <begin position="41"/>
        <end position="60"/>
    </location>
</feature>
<keyword evidence="2 4" id="KW-0238">DNA-binding</keyword>
<dbReference type="Pfam" id="PF00440">
    <property type="entry name" value="TetR_N"/>
    <property type="match status" value="1"/>
</dbReference>
<dbReference type="EMBL" id="WQLB01000005">
    <property type="protein sequence ID" value="MVN86200.1"/>
    <property type="molecule type" value="Genomic_DNA"/>
</dbReference>
<dbReference type="Gene3D" id="1.10.357.10">
    <property type="entry name" value="Tetracycline Repressor, domain 2"/>
    <property type="match status" value="1"/>
</dbReference>
<reference evidence="6 7" key="1">
    <citation type="submission" date="2019-12" db="EMBL/GenBank/DDBJ databases">
        <title>Deinococcus sp. HMF7620 Genome sequencing and assembly.</title>
        <authorList>
            <person name="Kang H."/>
            <person name="Kim H."/>
            <person name="Joh K."/>
        </authorList>
    </citation>
    <scope>NUCLEOTIDE SEQUENCE [LARGE SCALE GENOMIC DNA]</scope>
    <source>
        <strain evidence="6 7">HMF7620</strain>
    </source>
</reference>
<dbReference type="SUPFAM" id="SSF48498">
    <property type="entry name" value="Tetracyclin repressor-like, C-terminal domain"/>
    <property type="match status" value="1"/>
</dbReference>
<protein>
    <submittedName>
        <fullName evidence="6">TetR family transcriptional regulator</fullName>
    </submittedName>
</protein>
<proteinExistence type="predicted"/>
<dbReference type="GO" id="GO:0000976">
    <property type="term" value="F:transcription cis-regulatory region binding"/>
    <property type="evidence" value="ECO:0007669"/>
    <property type="project" value="TreeGrafter"/>
</dbReference>
<evidence type="ECO:0000313" key="7">
    <source>
        <dbReference type="Proteomes" id="UP000483286"/>
    </source>
</evidence>
<dbReference type="SUPFAM" id="SSF46689">
    <property type="entry name" value="Homeodomain-like"/>
    <property type="match status" value="1"/>
</dbReference>
<dbReference type="PROSITE" id="PS50977">
    <property type="entry name" value="HTH_TETR_2"/>
    <property type="match status" value="1"/>
</dbReference>
<evidence type="ECO:0000256" key="3">
    <source>
        <dbReference type="ARBA" id="ARBA00023163"/>
    </source>
</evidence>
<dbReference type="Proteomes" id="UP000483286">
    <property type="component" value="Unassembled WGS sequence"/>
</dbReference>
<accession>A0A7C9LSN1</accession>
<dbReference type="InterPro" id="IPR001647">
    <property type="entry name" value="HTH_TetR"/>
</dbReference>
<keyword evidence="7" id="KW-1185">Reference proteome</keyword>
<evidence type="ECO:0000256" key="4">
    <source>
        <dbReference type="PROSITE-ProRule" id="PRU00335"/>
    </source>
</evidence>
<dbReference type="InterPro" id="IPR050109">
    <property type="entry name" value="HTH-type_TetR-like_transc_reg"/>
</dbReference>
<evidence type="ECO:0000259" key="5">
    <source>
        <dbReference type="PROSITE" id="PS50977"/>
    </source>
</evidence>
<dbReference type="InterPro" id="IPR009057">
    <property type="entry name" value="Homeodomain-like_sf"/>
</dbReference>
<name>A0A7C9LSN1_9DEIO</name>
<organism evidence="6 7">
    <name type="scientific">Deinococcus arboris</name>
    <dbReference type="NCBI Taxonomy" id="2682977"/>
    <lineage>
        <taxon>Bacteria</taxon>
        <taxon>Thermotogati</taxon>
        <taxon>Deinococcota</taxon>
        <taxon>Deinococci</taxon>
        <taxon>Deinococcales</taxon>
        <taxon>Deinococcaceae</taxon>
        <taxon>Deinococcus</taxon>
    </lineage>
</organism>
<keyword evidence="1" id="KW-0805">Transcription regulation</keyword>
<keyword evidence="3" id="KW-0804">Transcription</keyword>
<feature type="domain" description="HTH tetR-type" evidence="5">
    <location>
        <begin position="18"/>
        <end position="78"/>
    </location>
</feature>
<gene>
    <name evidence="6" type="ORF">GO986_05425</name>
</gene>
<dbReference type="InterPro" id="IPR036271">
    <property type="entry name" value="Tet_transcr_reg_TetR-rel_C_sf"/>
</dbReference>
<dbReference type="GO" id="GO:0003700">
    <property type="term" value="F:DNA-binding transcription factor activity"/>
    <property type="evidence" value="ECO:0007669"/>
    <property type="project" value="TreeGrafter"/>
</dbReference>
<comment type="caution">
    <text evidence="6">The sequence shown here is derived from an EMBL/GenBank/DDBJ whole genome shotgun (WGS) entry which is preliminary data.</text>
</comment>
<evidence type="ECO:0000313" key="6">
    <source>
        <dbReference type="EMBL" id="MVN86200.1"/>
    </source>
</evidence>
<sequence length="214" mass="24121">MTEDLALPGVSRRERHKQDKQERLRAAAFHLFTQQGYEATTIRQIADEADLATGTVFRYATDKADLLLMVFHDVIARTAERALAPGQLDGPLPEVLPQLFEPFFEFYQQHQVLSKDFLRLTLFHQSPWRDREMQQARDFVDRVGLLLRDRQATGEVAPDLNLQTAALAIFALYQVCLVGWLTGGTSLEAARAQLAALLHLHCRALRPSAPEDGA</sequence>
<dbReference type="PANTHER" id="PTHR30055">
    <property type="entry name" value="HTH-TYPE TRANSCRIPTIONAL REGULATOR RUTR"/>
    <property type="match status" value="1"/>
</dbReference>
<dbReference type="AlphaFoldDB" id="A0A7C9LSN1"/>
<dbReference type="PANTHER" id="PTHR30055:SF234">
    <property type="entry name" value="HTH-TYPE TRANSCRIPTIONAL REGULATOR BETI"/>
    <property type="match status" value="1"/>
</dbReference>
<evidence type="ECO:0000256" key="2">
    <source>
        <dbReference type="ARBA" id="ARBA00023125"/>
    </source>
</evidence>
<dbReference type="RefSeq" id="WP_157458260.1">
    <property type="nucleotide sequence ID" value="NZ_WQLB01000005.1"/>
</dbReference>